<dbReference type="Proteomes" id="UP000606974">
    <property type="component" value="Unassembled WGS sequence"/>
</dbReference>
<accession>A0A8H7ABD8</accession>
<dbReference type="OrthoDB" id="10277180at2759"/>
<keyword evidence="3" id="KW-1185">Reference proteome</keyword>
<dbReference type="AlphaFoldDB" id="A0A8H7ABD8"/>
<comment type="caution">
    <text evidence="2">The sequence shown here is derived from an EMBL/GenBank/DDBJ whole genome shotgun (WGS) entry which is preliminary data.</text>
</comment>
<organism evidence="2 3">
    <name type="scientific">Endocarpon pusillum</name>
    <dbReference type="NCBI Taxonomy" id="364733"/>
    <lineage>
        <taxon>Eukaryota</taxon>
        <taxon>Fungi</taxon>
        <taxon>Dikarya</taxon>
        <taxon>Ascomycota</taxon>
        <taxon>Pezizomycotina</taxon>
        <taxon>Eurotiomycetes</taxon>
        <taxon>Chaetothyriomycetidae</taxon>
        <taxon>Verrucariales</taxon>
        <taxon>Verrucariaceae</taxon>
        <taxon>Endocarpon</taxon>
    </lineage>
</organism>
<evidence type="ECO:0000256" key="1">
    <source>
        <dbReference type="SAM" id="MobiDB-lite"/>
    </source>
</evidence>
<gene>
    <name evidence="2" type="ORF">GJ744_007101</name>
</gene>
<proteinExistence type="predicted"/>
<evidence type="ECO:0000313" key="3">
    <source>
        <dbReference type="Proteomes" id="UP000606974"/>
    </source>
</evidence>
<feature type="region of interest" description="Disordered" evidence="1">
    <location>
        <begin position="1"/>
        <end position="22"/>
    </location>
</feature>
<name>A0A8H7ABD8_9EURO</name>
<evidence type="ECO:0000313" key="2">
    <source>
        <dbReference type="EMBL" id="KAF7502115.1"/>
    </source>
</evidence>
<dbReference type="EMBL" id="JAACFV010000333">
    <property type="protein sequence ID" value="KAF7502115.1"/>
    <property type="molecule type" value="Genomic_DNA"/>
</dbReference>
<protein>
    <submittedName>
        <fullName evidence="2">Uncharacterized protein</fullName>
    </submittedName>
</protein>
<reference evidence="2" key="1">
    <citation type="submission" date="2020-02" db="EMBL/GenBank/DDBJ databases">
        <authorList>
            <person name="Palmer J.M."/>
        </authorList>
    </citation>
    <scope>NUCLEOTIDE SEQUENCE</scope>
    <source>
        <strain evidence="2">EPUS1.4</strain>
        <tissue evidence="2">Thallus</tissue>
    </source>
</reference>
<sequence length="197" mass="22120">MIRSLPCHSTCHHSIQQDDPRRGPTRPICFACFQLINDQALISIERRLFSAISQGDFSTTERYYTALELAFATGRFEALELALWTMARDCVFAHPMLFMVVDIEFLVVSTMRMLLDDTMFEYTEEDARAFAEGRALSLELEATSLNAHRRQSTASDSGSIQLQLSDGTLDNNDLEVNSLVADFGTMSVDEDNTAWSG</sequence>